<reference evidence="1 2" key="1">
    <citation type="submission" date="2024-02" db="EMBL/GenBank/DDBJ databases">
        <title>A novel Gemmatimonadota bacterium.</title>
        <authorList>
            <person name="Du Z.-J."/>
            <person name="Ye Y.-Q."/>
        </authorList>
    </citation>
    <scope>NUCLEOTIDE SEQUENCE [LARGE SCALE GENOMIC DNA]</scope>
    <source>
        <strain evidence="1 2">DH-20</strain>
    </source>
</reference>
<name>A0ABU9ECU0_9BACT</name>
<evidence type="ECO:0000313" key="1">
    <source>
        <dbReference type="EMBL" id="MEK9502543.1"/>
    </source>
</evidence>
<accession>A0ABU9ECU0</accession>
<organism evidence="1 2">
    <name type="scientific">Gaopeijia maritima</name>
    <dbReference type="NCBI Taxonomy" id="3119007"/>
    <lineage>
        <taxon>Bacteria</taxon>
        <taxon>Pseudomonadati</taxon>
        <taxon>Gemmatimonadota</taxon>
        <taxon>Longimicrobiia</taxon>
        <taxon>Gaopeijiales</taxon>
        <taxon>Gaopeijiaceae</taxon>
        <taxon>Gaopeijia</taxon>
    </lineage>
</organism>
<dbReference type="Proteomes" id="UP001484239">
    <property type="component" value="Unassembled WGS sequence"/>
</dbReference>
<evidence type="ECO:0000313" key="2">
    <source>
        <dbReference type="Proteomes" id="UP001484239"/>
    </source>
</evidence>
<gene>
    <name evidence="1" type="ORF">WI372_16235</name>
</gene>
<proteinExistence type="predicted"/>
<evidence type="ECO:0008006" key="3">
    <source>
        <dbReference type="Google" id="ProtNLM"/>
    </source>
</evidence>
<dbReference type="EMBL" id="JBBHLI010000012">
    <property type="protein sequence ID" value="MEK9502543.1"/>
    <property type="molecule type" value="Genomic_DNA"/>
</dbReference>
<protein>
    <recommendedName>
        <fullName evidence="3">Lipoprotein</fullName>
    </recommendedName>
</protein>
<comment type="caution">
    <text evidence="1">The sequence shown here is derived from an EMBL/GenBank/DDBJ whole genome shotgun (WGS) entry which is preliminary data.</text>
</comment>
<dbReference type="RefSeq" id="WP_405282603.1">
    <property type="nucleotide sequence ID" value="NZ_CP144380.1"/>
</dbReference>
<keyword evidence="2" id="KW-1185">Reference proteome</keyword>
<sequence length="278" mass="29394">MNDSTVVPALLAALAFGTAGCTSSLSGPADLDEVSIEVHVTGGLAGIDERIEISGRDRVVETTCSGACTGGDEVALALTGLQWQDLVDEVFGSGLPQMGERDFGTECCDFFEVEITYDDGDHRAVVAGDANTLPDRLAALARRLMALREATVPALVRPGAVPGSGPSSPLQIDSLWQSGHRLEVALHYSGGCEAHGIDLLFDAEWRESFPVQTTAWLTHHDPGDMCDALPHEVRGFDLTRFFETYRASYPGSAAGTPISVGITAPGDSTVHTIEVLLP</sequence>